<keyword evidence="2" id="KW-0472">Membrane</keyword>
<accession>A0A7G5N2Q6</accession>
<dbReference type="RefSeq" id="WP_018596129.1">
    <property type="nucleotide sequence ID" value="NZ_CABLBP010000027.1"/>
</dbReference>
<evidence type="ECO:0000256" key="3">
    <source>
        <dbReference type="SAM" id="SignalP"/>
    </source>
</evidence>
<feature type="region of interest" description="Disordered" evidence="1">
    <location>
        <begin position="665"/>
        <end position="704"/>
    </location>
</feature>
<gene>
    <name evidence="4" type="ORF">E5259_28290</name>
</gene>
<feature type="transmembrane region" description="Helical" evidence="2">
    <location>
        <begin position="894"/>
        <end position="916"/>
    </location>
</feature>
<keyword evidence="2" id="KW-1133">Transmembrane helix</keyword>
<sequence length="921" mass="101072">MKRKYVIRHMALLLSIFMLSSPPCSVLADSELVSAGTGTENTEEIEESRVPEEELLTGTMDLETEGDMTEDEPILSGTQDTDESMIYGLFDGQFSESDKLQSILDKGQAYLKSVLKNPVIGTTGGEWSVIALARRGNLDDEIKDIYIANVFKTVSENNGVLASRMKLTEYSRVSLGLSSVGVNPTDILGYNLLYPLSDFEGVCFQGLNGPIWALLAFDSGNYKIPALTKADKNKGYVQATREKFIDIILTSQNSDGGWALDNSYASSDIDITAMAIYAIAPYYLENADVKAAVDRAVGFLSEMQGPDGAYYGWKEINLESTAQTMIALATLDVSLLTDDRFIKNGNSILDVIGRLQTEEGGFQHTSDTGAVDAIATDQANEALTAYYRALNGQTALFDMTDIISGSEDEEPEESVKAFKERLESLPKELTLDNAYEVYALYSTISLMGDFQEKETLLQTVVEKVNDIAAQREEVNKLDSDIWNKINPLKISIGDKDIVEALMERYNDIPEANRKEEYIKNLKDLLNADIIIRKLKKGLLAKEIFEYVKDSGTDYTYTGDGYTITLVGNNAYTPGEMKNGISMKEEGSGLTFTMAESGNLPGTVNVTIRTSLSTGTYDMYQNDNGTLKKLNQIFVKDGKFTCSVSKGGTYDLKKVGTDAAEETALLGTKSAAPAETETSSNNKSTSSTSSGISGSNIKNSTEESSTIKAEVKDGVVAAKAFEDIKGRNKNLKMTGKTVDGKEYTLTINGKDVKKTVDMKIGVTTKSDNQEDIKKLAGDPYILHFEQSGEFPGIMLVEIPIEKSDGDYLLFYYNKEERKAEYIQRVVIKDKKTKFLVSKGGDYFIDKKAKVKSLNDTNEEKKKIKTDTATANSISDMKEEPVLAGTMEVQPEKGSFPVLSIVIIVLGCGGIAAAVVMLRKRRH</sequence>
<dbReference type="CDD" id="cd00688">
    <property type="entry name" value="ISOPREN_C2_like"/>
    <property type="match status" value="1"/>
</dbReference>
<reference evidence="4 5" key="1">
    <citation type="submission" date="2019-04" db="EMBL/GenBank/DDBJ databases">
        <authorList>
            <person name="Schori C."/>
            <person name="Ahrens C."/>
        </authorList>
    </citation>
    <scope>NUCLEOTIDE SEQUENCE [LARGE SCALE GENOMIC DNA]</scope>
    <source>
        <strain evidence="4 5">DSM 2950</strain>
    </source>
</reference>
<feature type="signal peptide" evidence="3">
    <location>
        <begin position="1"/>
        <end position="28"/>
    </location>
</feature>
<dbReference type="Gene3D" id="1.50.10.20">
    <property type="match status" value="1"/>
</dbReference>
<dbReference type="AlphaFoldDB" id="A0A7G5N2Q6"/>
<keyword evidence="3" id="KW-0732">Signal</keyword>
<dbReference type="InterPro" id="IPR008930">
    <property type="entry name" value="Terpenoid_cyclase/PrenylTrfase"/>
</dbReference>
<proteinExistence type="predicted"/>
<feature type="compositionally biased region" description="Low complexity" evidence="1">
    <location>
        <begin position="677"/>
        <end position="698"/>
    </location>
</feature>
<evidence type="ECO:0000313" key="4">
    <source>
        <dbReference type="EMBL" id="QMW81149.1"/>
    </source>
</evidence>
<dbReference type="Proteomes" id="UP000515789">
    <property type="component" value="Chromosome"/>
</dbReference>
<feature type="chain" id="PRO_5028858404" evidence="3">
    <location>
        <begin position="29"/>
        <end position="921"/>
    </location>
</feature>
<dbReference type="EMBL" id="CP039126">
    <property type="protein sequence ID" value="QMW81149.1"/>
    <property type="molecule type" value="Genomic_DNA"/>
</dbReference>
<evidence type="ECO:0000256" key="1">
    <source>
        <dbReference type="SAM" id="MobiDB-lite"/>
    </source>
</evidence>
<name>A0A7G5N2Q6_9FIRM</name>
<protein>
    <submittedName>
        <fullName evidence="4">Cell surface protein</fullName>
    </submittedName>
</protein>
<evidence type="ECO:0000256" key="2">
    <source>
        <dbReference type="SAM" id="Phobius"/>
    </source>
</evidence>
<dbReference type="GeneID" id="75053357"/>
<organism evidence="4 5">
    <name type="scientific">Blautia producta</name>
    <dbReference type="NCBI Taxonomy" id="33035"/>
    <lineage>
        <taxon>Bacteria</taxon>
        <taxon>Bacillati</taxon>
        <taxon>Bacillota</taxon>
        <taxon>Clostridia</taxon>
        <taxon>Lachnospirales</taxon>
        <taxon>Lachnospiraceae</taxon>
        <taxon>Blautia</taxon>
    </lineage>
</organism>
<keyword evidence="2" id="KW-0812">Transmembrane</keyword>
<evidence type="ECO:0000313" key="5">
    <source>
        <dbReference type="Proteomes" id="UP000515789"/>
    </source>
</evidence>
<dbReference type="SUPFAM" id="SSF48239">
    <property type="entry name" value="Terpenoid cyclases/Protein prenyltransferases"/>
    <property type="match status" value="1"/>
</dbReference>